<dbReference type="EMBL" id="KI913981">
    <property type="protein sequence ID" value="ETV95383.1"/>
    <property type="molecule type" value="Genomic_DNA"/>
</dbReference>
<evidence type="ECO:0000313" key="1">
    <source>
        <dbReference type="EMBL" id="ETV95383.1"/>
    </source>
</evidence>
<accession>A0A024TN01</accession>
<name>A0A024TN01_9STRA</name>
<organism evidence="1">
    <name type="scientific">Aphanomyces invadans</name>
    <dbReference type="NCBI Taxonomy" id="157072"/>
    <lineage>
        <taxon>Eukaryota</taxon>
        <taxon>Sar</taxon>
        <taxon>Stramenopiles</taxon>
        <taxon>Oomycota</taxon>
        <taxon>Saprolegniomycetes</taxon>
        <taxon>Saprolegniales</taxon>
        <taxon>Verrucalvaceae</taxon>
        <taxon>Aphanomyces</taxon>
    </lineage>
</organism>
<gene>
    <name evidence="1" type="ORF">H310_11264</name>
</gene>
<dbReference type="VEuPathDB" id="FungiDB:H310_11264"/>
<sequence>MKHYHVRNSTSDSLQASASDLSWADASLPRGEILTHHSCDRGSTEMQSIAGSAAHTLFGQHSQWHVRFL</sequence>
<dbReference type="GeneID" id="20088314"/>
<dbReference type="AlphaFoldDB" id="A0A024TN01"/>
<reference evidence="1" key="1">
    <citation type="submission" date="2013-12" db="EMBL/GenBank/DDBJ databases">
        <title>The Genome Sequence of Aphanomyces invadans NJM9701.</title>
        <authorList>
            <consortium name="The Broad Institute Genomics Platform"/>
            <person name="Russ C."/>
            <person name="Tyler B."/>
            <person name="van West P."/>
            <person name="Dieguez-Uribeondo J."/>
            <person name="Young S.K."/>
            <person name="Zeng Q."/>
            <person name="Gargeya S."/>
            <person name="Fitzgerald M."/>
            <person name="Abouelleil A."/>
            <person name="Alvarado L."/>
            <person name="Chapman S.B."/>
            <person name="Gainer-Dewar J."/>
            <person name="Goldberg J."/>
            <person name="Griggs A."/>
            <person name="Gujja S."/>
            <person name="Hansen M."/>
            <person name="Howarth C."/>
            <person name="Imamovic A."/>
            <person name="Ireland A."/>
            <person name="Larimer J."/>
            <person name="McCowan C."/>
            <person name="Murphy C."/>
            <person name="Pearson M."/>
            <person name="Poon T.W."/>
            <person name="Priest M."/>
            <person name="Roberts A."/>
            <person name="Saif S."/>
            <person name="Shea T."/>
            <person name="Sykes S."/>
            <person name="Wortman J."/>
            <person name="Nusbaum C."/>
            <person name="Birren B."/>
        </authorList>
    </citation>
    <scope>NUCLEOTIDE SEQUENCE [LARGE SCALE GENOMIC DNA]</scope>
    <source>
        <strain evidence="1">NJM9701</strain>
    </source>
</reference>
<dbReference type="RefSeq" id="XP_008876084.1">
    <property type="nucleotide sequence ID" value="XM_008877862.1"/>
</dbReference>
<protein>
    <submittedName>
        <fullName evidence="1">Uncharacterized protein</fullName>
    </submittedName>
</protein>
<proteinExistence type="predicted"/>